<organism evidence="1 2">
    <name type="scientific">Bradymonas sediminis</name>
    <dbReference type="NCBI Taxonomy" id="1548548"/>
    <lineage>
        <taxon>Bacteria</taxon>
        <taxon>Deltaproteobacteria</taxon>
        <taxon>Bradymonadales</taxon>
        <taxon>Bradymonadaceae</taxon>
        <taxon>Bradymonas</taxon>
    </lineage>
</organism>
<accession>A0A2Z4FML8</accession>
<keyword evidence="2" id="KW-1185">Reference proteome</keyword>
<dbReference type="KEGG" id="bsed:DN745_11525"/>
<dbReference type="EMBL" id="CP030032">
    <property type="protein sequence ID" value="AWV89934.1"/>
    <property type="molecule type" value="Genomic_DNA"/>
</dbReference>
<proteinExistence type="predicted"/>
<evidence type="ECO:0000313" key="2">
    <source>
        <dbReference type="Proteomes" id="UP000249799"/>
    </source>
</evidence>
<name>A0A2Z4FML8_9DELT</name>
<sequence>MTDEKEIRISGRSLKALVRAAETPGIGFALKERLMSQMGLDALFEMDLRDQGEPALSPTMPEVDPQIGVFSFEFESDFDFESD</sequence>
<gene>
    <name evidence="1" type="ORF">DN745_11525</name>
</gene>
<dbReference type="AlphaFoldDB" id="A0A2Z4FML8"/>
<dbReference type="RefSeq" id="WP_111335002.1">
    <property type="nucleotide sequence ID" value="NZ_CP030032.1"/>
</dbReference>
<evidence type="ECO:0000313" key="1">
    <source>
        <dbReference type="EMBL" id="AWV89934.1"/>
    </source>
</evidence>
<dbReference type="OrthoDB" id="9947341at2"/>
<protein>
    <submittedName>
        <fullName evidence="1">Uncharacterized protein</fullName>
    </submittedName>
</protein>
<dbReference type="Proteomes" id="UP000249799">
    <property type="component" value="Chromosome"/>
</dbReference>
<reference evidence="1 2" key="1">
    <citation type="submission" date="2018-06" db="EMBL/GenBank/DDBJ databases">
        <title>Lujinxingia sediminis gen. nov. sp. nov., a new facultative anaerobic member of the class Deltaproteobacteria, and proposal of Lujinxingaceae fam. nov.</title>
        <authorList>
            <person name="Guo L.-Y."/>
            <person name="Li C.-M."/>
            <person name="Wang S."/>
            <person name="Du Z.-J."/>
        </authorList>
    </citation>
    <scope>NUCLEOTIDE SEQUENCE [LARGE SCALE GENOMIC DNA]</scope>
    <source>
        <strain evidence="1 2">FA350</strain>
    </source>
</reference>